<evidence type="ECO:0000313" key="2">
    <source>
        <dbReference type="Proteomes" id="UP000321578"/>
    </source>
</evidence>
<dbReference type="InterPro" id="IPR003329">
    <property type="entry name" value="Cytidylyl_trans"/>
</dbReference>
<keyword evidence="1" id="KW-0548">Nucleotidyltransferase</keyword>
<proteinExistence type="predicted"/>
<reference evidence="1 2" key="1">
    <citation type="submission" date="2019-08" db="EMBL/GenBank/DDBJ databases">
        <title>Genomes of Subsaximicrobium wynnwilliamsii strains.</title>
        <authorList>
            <person name="Bowman J.P."/>
        </authorList>
    </citation>
    <scope>NUCLEOTIDE SEQUENCE [LARGE SCALE GENOMIC DNA]</scope>
    <source>
        <strain evidence="1 2">2-80-2</strain>
    </source>
</reference>
<dbReference type="GO" id="GO:0008781">
    <property type="term" value="F:N-acylneuraminate cytidylyltransferase activity"/>
    <property type="evidence" value="ECO:0007669"/>
    <property type="project" value="TreeGrafter"/>
</dbReference>
<dbReference type="SUPFAM" id="SSF53448">
    <property type="entry name" value="Nucleotide-diphospho-sugar transferases"/>
    <property type="match status" value="1"/>
</dbReference>
<dbReference type="Pfam" id="PF02348">
    <property type="entry name" value="CTP_transf_3"/>
    <property type="match status" value="1"/>
</dbReference>
<sequence>MRILAVIPARGGSKGVPGKNIKLLGGKPLVAYSIEKANQSKLLDLVILSTETKKIAAIGKKFGANVPFLRPLELAQDDTPTIDVLKHAIDFYESQTIFFDAICILQPTTPFRECGFIDKAIAKFIETAVDTLISVLPVPHHFNPHWVFELNGQNFLKIATGDDKIIPRRQELPQSFYRDGSIYLIKTEIIKNQNSLFGATIGHIQSSEESYVNIDMMQDWENAEKLLANKLNNIGDI</sequence>
<organism evidence="1 2">
    <name type="scientific">Subsaximicrobium wynnwilliamsii</name>
    <dbReference type="NCBI Taxonomy" id="291179"/>
    <lineage>
        <taxon>Bacteria</taxon>
        <taxon>Pseudomonadati</taxon>
        <taxon>Bacteroidota</taxon>
        <taxon>Flavobacteriia</taxon>
        <taxon>Flavobacteriales</taxon>
        <taxon>Flavobacteriaceae</taxon>
        <taxon>Subsaximicrobium</taxon>
    </lineage>
</organism>
<protein>
    <submittedName>
        <fullName evidence="1">Acylneuraminate cytidylyltransferase family protein</fullName>
    </submittedName>
</protein>
<dbReference type="Proteomes" id="UP000321578">
    <property type="component" value="Unassembled WGS sequence"/>
</dbReference>
<dbReference type="OrthoDB" id="9805604at2"/>
<evidence type="ECO:0000313" key="1">
    <source>
        <dbReference type="EMBL" id="TXD87445.1"/>
    </source>
</evidence>
<dbReference type="EMBL" id="VORO01000024">
    <property type="protein sequence ID" value="TXD87445.1"/>
    <property type="molecule type" value="Genomic_DNA"/>
</dbReference>
<dbReference type="AlphaFoldDB" id="A0A5C6ZFH4"/>
<gene>
    <name evidence="1" type="ORF">ESY86_16840</name>
</gene>
<dbReference type="RefSeq" id="WP_147087866.1">
    <property type="nucleotide sequence ID" value="NZ_VORM01000026.1"/>
</dbReference>
<dbReference type="PANTHER" id="PTHR21485:SF6">
    <property type="entry name" value="N-ACYLNEURAMINATE CYTIDYLYLTRANSFERASE-RELATED"/>
    <property type="match status" value="1"/>
</dbReference>
<comment type="caution">
    <text evidence="1">The sequence shown here is derived from an EMBL/GenBank/DDBJ whole genome shotgun (WGS) entry which is preliminary data.</text>
</comment>
<dbReference type="InterPro" id="IPR029044">
    <property type="entry name" value="Nucleotide-diphossugar_trans"/>
</dbReference>
<dbReference type="PANTHER" id="PTHR21485">
    <property type="entry name" value="HAD SUPERFAMILY MEMBERS CMAS AND KDSC"/>
    <property type="match status" value="1"/>
</dbReference>
<dbReference type="CDD" id="cd02513">
    <property type="entry name" value="CMP-NeuAc_Synthase"/>
    <property type="match status" value="1"/>
</dbReference>
<name>A0A5C6ZFH4_9FLAO</name>
<keyword evidence="1" id="KW-0808">Transferase</keyword>
<accession>A0A5C6ZFH4</accession>
<dbReference type="InterPro" id="IPR050793">
    <property type="entry name" value="CMP-NeuNAc_synthase"/>
</dbReference>
<dbReference type="Gene3D" id="3.90.550.10">
    <property type="entry name" value="Spore Coat Polysaccharide Biosynthesis Protein SpsA, Chain A"/>
    <property type="match status" value="1"/>
</dbReference>
<keyword evidence="2" id="KW-1185">Reference proteome</keyword>